<dbReference type="AlphaFoldDB" id="A0A8T0ID46"/>
<gene>
    <name evidence="1" type="ORF">KC19_4G203700</name>
</gene>
<dbReference type="Proteomes" id="UP000822688">
    <property type="component" value="Chromosome 4"/>
</dbReference>
<name>A0A8T0ID46_CERPU</name>
<sequence length="114" mass="12585">MAPLALPRPCLRHRHSRGRTDAIRRHRLPRSCQSASELACYRTHRSSNCFRGDSTGSPSRLNIPTSCYDSLRVPIVGRGHDENNVRDLCPTVARPGSGGSPFDGYMVNTLVIVV</sequence>
<proteinExistence type="predicted"/>
<evidence type="ECO:0000313" key="2">
    <source>
        <dbReference type="Proteomes" id="UP000822688"/>
    </source>
</evidence>
<accession>A0A8T0ID46</accession>
<reference evidence="1" key="1">
    <citation type="submission" date="2020-06" db="EMBL/GenBank/DDBJ databases">
        <title>WGS assembly of Ceratodon purpureus strain R40.</title>
        <authorList>
            <person name="Carey S.B."/>
            <person name="Jenkins J."/>
            <person name="Shu S."/>
            <person name="Lovell J.T."/>
            <person name="Sreedasyam A."/>
            <person name="Maumus F."/>
            <person name="Tiley G.P."/>
            <person name="Fernandez-Pozo N."/>
            <person name="Barry K."/>
            <person name="Chen C."/>
            <person name="Wang M."/>
            <person name="Lipzen A."/>
            <person name="Daum C."/>
            <person name="Saski C.A."/>
            <person name="Payton A.C."/>
            <person name="Mcbreen J.C."/>
            <person name="Conrad R.E."/>
            <person name="Kollar L.M."/>
            <person name="Olsson S."/>
            <person name="Huttunen S."/>
            <person name="Landis J.B."/>
            <person name="Wickett N.J."/>
            <person name="Johnson M.G."/>
            <person name="Rensing S.A."/>
            <person name="Grimwood J."/>
            <person name="Schmutz J."/>
            <person name="Mcdaniel S.F."/>
        </authorList>
    </citation>
    <scope>NUCLEOTIDE SEQUENCE</scope>
    <source>
        <strain evidence="1">R40</strain>
    </source>
</reference>
<protein>
    <submittedName>
        <fullName evidence="1">Uncharacterized protein</fullName>
    </submittedName>
</protein>
<organism evidence="1 2">
    <name type="scientific">Ceratodon purpureus</name>
    <name type="common">Fire moss</name>
    <name type="synonym">Dicranum purpureum</name>
    <dbReference type="NCBI Taxonomy" id="3225"/>
    <lineage>
        <taxon>Eukaryota</taxon>
        <taxon>Viridiplantae</taxon>
        <taxon>Streptophyta</taxon>
        <taxon>Embryophyta</taxon>
        <taxon>Bryophyta</taxon>
        <taxon>Bryophytina</taxon>
        <taxon>Bryopsida</taxon>
        <taxon>Dicranidae</taxon>
        <taxon>Pseudoditrichales</taxon>
        <taxon>Ditrichaceae</taxon>
        <taxon>Ceratodon</taxon>
    </lineage>
</organism>
<evidence type="ECO:0000313" key="1">
    <source>
        <dbReference type="EMBL" id="KAG0580837.1"/>
    </source>
</evidence>
<dbReference type="EMBL" id="CM026424">
    <property type="protein sequence ID" value="KAG0580837.1"/>
    <property type="molecule type" value="Genomic_DNA"/>
</dbReference>
<comment type="caution">
    <text evidence="1">The sequence shown here is derived from an EMBL/GenBank/DDBJ whole genome shotgun (WGS) entry which is preliminary data.</text>
</comment>
<keyword evidence="2" id="KW-1185">Reference proteome</keyword>